<proteinExistence type="predicted"/>
<dbReference type="STRING" id="390270.SAMN04488005_3065"/>
<keyword evidence="3" id="KW-1185">Reference proteome</keyword>
<dbReference type="GO" id="GO:0016747">
    <property type="term" value="F:acyltransferase activity, transferring groups other than amino-acyl groups"/>
    <property type="evidence" value="ECO:0007669"/>
    <property type="project" value="InterPro"/>
</dbReference>
<dbReference type="AlphaFoldDB" id="A0A1I6HWT9"/>
<gene>
    <name evidence="2" type="ORF">SAMN04488005_3065</name>
</gene>
<keyword evidence="2" id="KW-0808">Transferase</keyword>
<sequence>MIRANLADRPAIEAFLTDHVATSMFPLSNLRNHGMAGGHPRAVTFWVRWETGRITDVLTVTDEGFAFPQCPTMPWGDLRVALAGQALRGIMGDAGQVAGMRVALGWADAAQVDEIEPLYRLNLADLKLPDCAGYTLCLLAEADRDLAQSWRAAYLRETGLSAGGGLQAAAKNDIAGYIAAGSHRVLRRAGQPVGMTGFNAHLPQTVQIGGVFTPHEFRGQGVARRAVGLHLKEARENGVTDAMLFAANDTAARAYEAIGFTKIGAFAMVIYKDPQVIHV</sequence>
<dbReference type="Gene3D" id="3.40.630.30">
    <property type="match status" value="1"/>
</dbReference>
<dbReference type="SUPFAM" id="SSF55729">
    <property type="entry name" value="Acyl-CoA N-acyltransferases (Nat)"/>
    <property type="match status" value="1"/>
</dbReference>
<evidence type="ECO:0000313" key="3">
    <source>
        <dbReference type="Proteomes" id="UP000199478"/>
    </source>
</evidence>
<accession>A0A1I6HWT9</accession>
<dbReference type="Pfam" id="PF00583">
    <property type="entry name" value="Acetyltransf_1"/>
    <property type="match status" value="1"/>
</dbReference>
<feature type="domain" description="N-acetyltransferase" evidence="1">
    <location>
        <begin position="134"/>
        <end position="279"/>
    </location>
</feature>
<dbReference type="PROSITE" id="PS51186">
    <property type="entry name" value="GNAT"/>
    <property type="match status" value="1"/>
</dbReference>
<dbReference type="InterPro" id="IPR016181">
    <property type="entry name" value="Acyl_CoA_acyltransferase"/>
</dbReference>
<dbReference type="RefSeq" id="WP_090201651.1">
    <property type="nucleotide sequence ID" value="NZ_FOYP01000003.1"/>
</dbReference>
<name>A0A1I6HWT9_9RHOB</name>
<evidence type="ECO:0000259" key="1">
    <source>
        <dbReference type="PROSITE" id="PS51186"/>
    </source>
</evidence>
<dbReference type="OrthoDB" id="7365268at2"/>
<organism evidence="2 3">
    <name type="scientific">Yoonia tamlensis</name>
    <dbReference type="NCBI Taxonomy" id="390270"/>
    <lineage>
        <taxon>Bacteria</taxon>
        <taxon>Pseudomonadati</taxon>
        <taxon>Pseudomonadota</taxon>
        <taxon>Alphaproteobacteria</taxon>
        <taxon>Rhodobacterales</taxon>
        <taxon>Paracoccaceae</taxon>
        <taxon>Yoonia</taxon>
    </lineage>
</organism>
<protein>
    <submittedName>
        <fullName evidence="2">Acetyltransferase (GNAT) domain-containing protein</fullName>
    </submittedName>
</protein>
<dbReference type="CDD" id="cd04301">
    <property type="entry name" value="NAT_SF"/>
    <property type="match status" value="1"/>
</dbReference>
<evidence type="ECO:0000313" key="2">
    <source>
        <dbReference type="EMBL" id="SFR58868.1"/>
    </source>
</evidence>
<dbReference type="InterPro" id="IPR000182">
    <property type="entry name" value="GNAT_dom"/>
</dbReference>
<reference evidence="3" key="1">
    <citation type="submission" date="2016-10" db="EMBL/GenBank/DDBJ databases">
        <authorList>
            <person name="Varghese N."/>
            <person name="Submissions S."/>
        </authorList>
    </citation>
    <scope>NUCLEOTIDE SEQUENCE [LARGE SCALE GENOMIC DNA]</scope>
    <source>
        <strain evidence="3">DSM 26879</strain>
    </source>
</reference>
<dbReference type="Proteomes" id="UP000199478">
    <property type="component" value="Unassembled WGS sequence"/>
</dbReference>
<dbReference type="EMBL" id="FOYP01000003">
    <property type="protein sequence ID" value="SFR58868.1"/>
    <property type="molecule type" value="Genomic_DNA"/>
</dbReference>